<keyword evidence="2" id="KW-0812">Transmembrane</keyword>
<evidence type="ECO:0000313" key="3">
    <source>
        <dbReference type="EMBL" id="KAK4098345.1"/>
    </source>
</evidence>
<feature type="compositionally biased region" description="Basic and acidic residues" evidence="1">
    <location>
        <begin position="61"/>
        <end position="78"/>
    </location>
</feature>
<sequence>MSPTERAVAGIRRILAPFCWVLGFVDSAIFLSVFAIFATTHTGVVAPPLPASQRQPASRGKASDHSPEGPLNDSKRESMAGARSPRCRKISRHISDPEPAGLHTRWIRVTVSSGEATSLRRREDKFPRVSGLSPGKHIKP</sequence>
<gene>
    <name evidence="3" type="ORF">N658DRAFT_225730</name>
</gene>
<proteinExistence type="predicted"/>
<protein>
    <submittedName>
        <fullName evidence="3">Uncharacterized protein</fullName>
    </submittedName>
</protein>
<name>A0AAN6PYE1_9PEZI</name>
<evidence type="ECO:0000256" key="2">
    <source>
        <dbReference type="SAM" id="Phobius"/>
    </source>
</evidence>
<reference evidence="3" key="1">
    <citation type="journal article" date="2023" name="Mol. Phylogenet. Evol.">
        <title>Genome-scale phylogeny and comparative genomics of the fungal order Sordariales.</title>
        <authorList>
            <person name="Hensen N."/>
            <person name="Bonometti L."/>
            <person name="Westerberg I."/>
            <person name="Brannstrom I.O."/>
            <person name="Guillou S."/>
            <person name="Cros-Aarteil S."/>
            <person name="Calhoun S."/>
            <person name="Haridas S."/>
            <person name="Kuo A."/>
            <person name="Mondo S."/>
            <person name="Pangilinan J."/>
            <person name="Riley R."/>
            <person name="LaButti K."/>
            <person name="Andreopoulos B."/>
            <person name="Lipzen A."/>
            <person name="Chen C."/>
            <person name="Yan M."/>
            <person name="Daum C."/>
            <person name="Ng V."/>
            <person name="Clum A."/>
            <person name="Steindorff A."/>
            <person name="Ohm R.A."/>
            <person name="Martin F."/>
            <person name="Silar P."/>
            <person name="Natvig D.O."/>
            <person name="Lalanne C."/>
            <person name="Gautier V."/>
            <person name="Ament-Velasquez S.L."/>
            <person name="Kruys A."/>
            <person name="Hutchinson M.I."/>
            <person name="Powell A.J."/>
            <person name="Barry K."/>
            <person name="Miller A.N."/>
            <person name="Grigoriev I.V."/>
            <person name="Debuchy R."/>
            <person name="Gladieux P."/>
            <person name="Hiltunen Thoren M."/>
            <person name="Johannesson H."/>
        </authorList>
    </citation>
    <scope>NUCLEOTIDE SEQUENCE</scope>
    <source>
        <strain evidence="3">CBS 757.83</strain>
    </source>
</reference>
<feature type="compositionally biased region" description="Basic and acidic residues" evidence="1">
    <location>
        <begin position="118"/>
        <end position="127"/>
    </location>
</feature>
<keyword evidence="2" id="KW-0472">Membrane</keyword>
<evidence type="ECO:0000256" key="1">
    <source>
        <dbReference type="SAM" id="MobiDB-lite"/>
    </source>
</evidence>
<feature type="region of interest" description="Disordered" evidence="1">
    <location>
        <begin position="113"/>
        <end position="140"/>
    </location>
</feature>
<keyword evidence="2" id="KW-1133">Transmembrane helix</keyword>
<accession>A0AAN6PYE1</accession>
<keyword evidence="4" id="KW-1185">Reference proteome</keyword>
<reference evidence="3" key="2">
    <citation type="submission" date="2023-05" db="EMBL/GenBank/DDBJ databases">
        <authorList>
            <consortium name="Lawrence Berkeley National Laboratory"/>
            <person name="Steindorff A."/>
            <person name="Hensen N."/>
            <person name="Bonometti L."/>
            <person name="Westerberg I."/>
            <person name="Brannstrom I.O."/>
            <person name="Guillou S."/>
            <person name="Cros-Aarteil S."/>
            <person name="Calhoun S."/>
            <person name="Haridas S."/>
            <person name="Kuo A."/>
            <person name="Mondo S."/>
            <person name="Pangilinan J."/>
            <person name="Riley R."/>
            <person name="Labutti K."/>
            <person name="Andreopoulos B."/>
            <person name="Lipzen A."/>
            <person name="Chen C."/>
            <person name="Yanf M."/>
            <person name="Daum C."/>
            <person name="Ng V."/>
            <person name="Clum A."/>
            <person name="Ohm R."/>
            <person name="Martin F."/>
            <person name="Silar P."/>
            <person name="Natvig D."/>
            <person name="Lalanne C."/>
            <person name="Gautier V."/>
            <person name="Ament-Velasquez S.L."/>
            <person name="Kruys A."/>
            <person name="Hutchinson M.I."/>
            <person name="Powell A.J."/>
            <person name="Barry K."/>
            <person name="Miller A.N."/>
            <person name="Grigoriev I.V."/>
            <person name="Debuchy R."/>
            <person name="Gladieux P."/>
            <person name="Thoren M.H."/>
            <person name="Johannesson H."/>
        </authorList>
    </citation>
    <scope>NUCLEOTIDE SEQUENCE</scope>
    <source>
        <strain evidence="3">CBS 757.83</strain>
    </source>
</reference>
<dbReference type="Proteomes" id="UP001305647">
    <property type="component" value="Unassembled WGS sequence"/>
</dbReference>
<organism evidence="3 4">
    <name type="scientific">Parathielavia hyrcaniae</name>
    <dbReference type="NCBI Taxonomy" id="113614"/>
    <lineage>
        <taxon>Eukaryota</taxon>
        <taxon>Fungi</taxon>
        <taxon>Dikarya</taxon>
        <taxon>Ascomycota</taxon>
        <taxon>Pezizomycotina</taxon>
        <taxon>Sordariomycetes</taxon>
        <taxon>Sordariomycetidae</taxon>
        <taxon>Sordariales</taxon>
        <taxon>Chaetomiaceae</taxon>
        <taxon>Parathielavia</taxon>
    </lineage>
</organism>
<feature type="transmembrane region" description="Helical" evidence="2">
    <location>
        <begin position="14"/>
        <end position="38"/>
    </location>
</feature>
<comment type="caution">
    <text evidence="3">The sequence shown here is derived from an EMBL/GenBank/DDBJ whole genome shotgun (WGS) entry which is preliminary data.</text>
</comment>
<dbReference type="EMBL" id="MU863660">
    <property type="protein sequence ID" value="KAK4098345.1"/>
    <property type="molecule type" value="Genomic_DNA"/>
</dbReference>
<dbReference type="AlphaFoldDB" id="A0AAN6PYE1"/>
<evidence type="ECO:0000313" key="4">
    <source>
        <dbReference type="Proteomes" id="UP001305647"/>
    </source>
</evidence>
<feature type="region of interest" description="Disordered" evidence="1">
    <location>
        <begin position="45"/>
        <end position="99"/>
    </location>
</feature>